<dbReference type="PROSITE" id="PS50164">
    <property type="entry name" value="GIY_YIG"/>
    <property type="match status" value="1"/>
</dbReference>
<gene>
    <name evidence="3" type="ORF">AAW00_05950</name>
</gene>
<name>A0A0G9MYX0_9SPHN</name>
<dbReference type="PANTHER" id="PTHR34477:SF1">
    <property type="entry name" value="UPF0213 PROTEIN YHBQ"/>
    <property type="match status" value="1"/>
</dbReference>
<proteinExistence type="inferred from homology"/>
<keyword evidence="4" id="KW-1185">Reference proteome</keyword>
<dbReference type="AlphaFoldDB" id="A0A0G9MYX0"/>
<dbReference type="InterPro" id="IPR035901">
    <property type="entry name" value="GIY-YIG_endonuc_sf"/>
</dbReference>
<reference evidence="3 4" key="1">
    <citation type="submission" date="2015-04" db="EMBL/GenBank/DDBJ databases">
        <title>The draft genome sequence of Erythrobacter luteus KA37.</title>
        <authorList>
            <person name="Zhuang L."/>
            <person name="Liu Y."/>
            <person name="Shao Z."/>
        </authorList>
    </citation>
    <scope>NUCLEOTIDE SEQUENCE [LARGE SCALE GENOMIC DNA]</scope>
    <source>
        <strain evidence="3 4">KA37</strain>
    </source>
</reference>
<dbReference type="CDD" id="cd10456">
    <property type="entry name" value="GIY-YIG_UPF0213"/>
    <property type="match status" value="1"/>
</dbReference>
<dbReference type="OrthoDB" id="287318at2"/>
<dbReference type="PATRIC" id="fig|1581420.6.peg.1201"/>
<comment type="caution">
    <text evidence="3">The sequence shown here is derived from an EMBL/GenBank/DDBJ whole genome shotgun (WGS) entry which is preliminary data.</text>
</comment>
<dbReference type="STRING" id="1581420.AAW00_05950"/>
<dbReference type="InterPro" id="IPR050190">
    <property type="entry name" value="UPF0213_domain"/>
</dbReference>
<protein>
    <submittedName>
        <fullName evidence="3">Excinuclease ABC subunit C</fullName>
    </submittedName>
</protein>
<evidence type="ECO:0000313" key="3">
    <source>
        <dbReference type="EMBL" id="KLE35900.1"/>
    </source>
</evidence>
<dbReference type="EMBL" id="LBHB01000001">
    <property type="protein sequence ID" value="KLE35900.1"/>
    <property type="molecule type" value="Genomic_DNA"/>
</dbReference>
<evidence type="ECO:0000259" key="2">
    <source>
        <dbReference type="PROSITE" id="PS50164"/>
    </source>
</evidence>
<dbReference type="Gene3D" id="3.40.1440.10">
    <property type="entry name" value="GIY-YIG endonuclease"/>
    <property type="match status" value="1"/>
</dbReference>
<evidence type="ECO:0000256" key="1">
    <source>
        <dbReference type="ARBA" id="ARBA00007435"/>
    </source>
</evidence>
<accession>A0A0G9MYX0</accession>
<evidence type="ECO:0000313" key="4">
    <source>
        <dbReference type="Proteomes" id="UP000053464"/>
    </source>
</evidence>
<dbReference type="Pfam" id="PF01541">
    <property type="entry name" value="GIY-YIG"/>
    <property type="match status" value="1"/>
</dbReference>
<dbReference type="PANTHER" id="PTHR34477">
    <property type="entry name" value="UPF0213 PROTEIN YHBQ"/>
    <property type="match status" value="1"/>
</dbReference>
<feature type="domain" description="GIY-YIG" evidence="2">
    <location>
        <begin position="2"/>
        <end position="77"/>
    </location>
</feature>
<dbReference type="RefSeq" id="WP_047003304.1">
    <property type="nucleotide sequence ID" value="NZ_LBHB01000001.1"/>
</dbReference>
<comment type="similarity">
    <text evidence="1">Belongs to the UPF0213 family.</text>
</comment>
<dbReference type="SUPFAM" id="SSF82771">
    <property type="entry name" value="GIY-YIG endonuclease"/>
    <property type="match status" value="1"/>
</dbReference>
<sequence length="95" mass="10956">MKDFYAYIVRCADGSYYTGHTEDIDARIAALNSGAIDGYTLRRRPVVLVWSERFPTRDEAFAGERRIKGWSRAKKEALIAGDWDEISRLARNRQD</sequence>
<organism evidence="3 4">
    <name type="scientific">Aurantiacibacter luteus</name>
    <dbReference type="NCBI Taxonomy" id="1581420"/>
    <lineage>
        <taxon>Bacteria</taxon>
        <taxon>Pseudomonadati</taxon>
        <taxon>Pseudomonadota</taxon>
        <taxon>Alphaproteobacteria</taxon>
        <taxon>Sphingomonadales</taxon>
        <taxon>Erythrobacteraceae</taxon>
        <taxon>Aurantiacibacter</taxon>
    </lineage>
</organism>
<dbReference type="Proteomes" id="UP000053464">
    <property type="component" value="Unassembled WGS sequence"/>
</dbReference>
<dbReference type="InterPro" id="IPR000305">
    <property type="entry name" value="GIY-YIG_endonuc"/>
</dbReference>